<dbReference type="InterPro" id="IPR015422">
    <property type="entry name" value="PyrdxlP-dep_Trfase_small"/>
</dbReference>
<dbReference type="InterPro" id="IPR015424">
    <property type="entry name" value="PyrdxlP-dep_Trfase"/>
</dbReference>
<dbReference type="InterPro" id="IPR015421">
    <property type="entry name" value="PyrdxlP-dep_Trfase_major"/>
</dbReference>
<gene>
    <name evidence="7" type="ORF">CH371_00350</name>
</gene>
<dbReference type="EMBL" id="NPDT01000001">
    <property type="protein sequence ID" value="PJZ66603.1"/>
    <property type="molecule type" value="Genomic_DNA"/>
</dbReference>
<name>A0A2M9ZDU6_9LEPT</name>
<dbReference type="InterPro" id="IPR004839">
    <property type="entry name" value="Aminotransferase_I/II_large"/>
</dbReference>
<keyword evidence="2" id="KW-0663">Pyridoxal phosphate</keyword>
<evidence type="ECO:0000313" key="8">
    <source>
        <dbReference type="Proteomes" id="UP000231912"/>
    </source>
</evidence>
<dbReference type="SMART" id="SM00345">
    <property type="entry name" value="HTH_GNTR"/>
    <property type="match status" value="1"/>
</dbReference>
<evidence type="ECO:0000256" key="1">
    <source>
        <dbReference type="ARBA" id="ARBA00005384"/>
    </source>
</evidence>
<evidence type="ECO:0000313" key="7">
    <source>
        <dbReference type="EMBL" id="PJZ66603.1"/>
    </source>
</evidence>
<keyword evidence="4" id="KW-0238">DNA-binding</keyword>
<sequence>MTDTDGSGTKYSKIANSLIQRIQSGEFPPGSKLPSLRRICSLEECNLSTAVEAFGILQERGFILGRERSGFFVIPRLESLTEYKLEKPVRVPNPGVPDEVSSLLSELADPGFVSFGAAVPDDQYLPFAALQKAYKESLKDPMLYKYADTAGVFELRKKIAVRSSGRERRVSPDEVFITLGCSEAAYTALRLATKPGDKVAVESPLHFILYQILSKLKVQAIEIPTNPYTGLDLGSYESVIKKESPKILVTIPTFSNPSGSLMPLDAKKELLKISARHGVEILEDDIYGELQHSPGPRPSSLLSLDKDRIVTQVSSLSKSVSPGLRIGWMISGKARIEKARSQRLAESIALPTLPQMAAAFFIGSLSHERHLRDFRRKLSGSVLSFADSFLEYFPKGTNVPIPKGGFLLWIELPKGKDSRILRFQAAKKKISLVPGNLFSLSGKYINHFRINAGIERGPRAQSAIQTLGKIAREI</sequence>
<dbReference type="RefSeq" id="WP_100757228.1">
    <property type="nucleotide sequence ID" value="NZ_NPDT01000001.1"/>
</dbReference>
<dbReference type="InterPro" id="IPR000524">
    <property type="entry name" value="Tscrpt_reg_HTH_GntR"/>
</dbReference>
<proteinExistence type="inferred from homology"/>
<dbReference type="AlphaFoldDB" id="A0A2M9ZDU6"/>
<dbReference type="PROSITE" id="PS50949">
    <property type="entry name" value="HTH_GNTR"/>
    <property type="match status" value="1"/>
</dbReference>
<feature type="domain" description="HTH gntR-type" evidence="6">
    <location>
        <begin position="8"/>
        <end position="76"/>
    </location>
</feature>
<dbReference type="GO" id="GO:0003700">
    <property type="term" value="F:DNA-binding transcription factor activity"/>
    <property type="evidence" value="ECO:0007669"/>
    <property type="project" value="InterPro"/>
</dbReference>
<dbReference type="Pfam" id="PF00155">
    <property type="entry name" value="Aminotran_1_2"/>
    <property type="match status" value="1"/>
</dbReference>
<evidence type="ECO:0000256" key="2">
    <source>
        <dbReference type="ARBA" id="ARBA00022898"/>
    </source>
</evidence>
<dbReference type="InterPro" id="IPR036390">
    <property type="entry name" value="WH_DNA-bd_sf"/>
</dbReference>
<organism evidence="7 8">
    <name type="scientific">Leptospira wolffii</name>
    <dbReference type="NCBI Taxonomy" id="409998"/>
    <lineage>
        <taxon>Bacteria</taxon>
        <taxon>Pseudomonadati</taxon>
        <taxon>Spirochaetota</taxon>
        <taxon>Spirochaetia</taxon>
        <taxon>Leptospirales</taxon>
        <taxon>Leptospiraceae</taxon>
        <taxon>Leptospira</taxon>
    </lineage>
</organism>
<dbReference type="GO" id="GO:0003677">
    <property type="term" value="F:DNA binding"/>
    <property type="evidence" value="ECO:0007669"/>
    <property type="project" value="UniProtKB-KW"/>
</dbReference>
<dbReference type="GO" id="GO:0030170">
    <property type="term" value="F:pyridoxal phosphate binding"/>
    <property type="evidence" value="ECO:0007669"/>
    <property type="project" value="InterPro"/>
</dbReference>
<evidence type="ECO:0000256" key="4">
    <source>
        <dbReference type="ARBA" id="ARBA00023125"/>
    </source>
</evidence>
<comment type="similarity">
    <text evidence="1">In the C-terminal section; belongs to the class-I pyridoxal-phosphate-dependent aminotransferase family.</text>
</comment>
<reference evidence="7 8" key="1">
    <citation type="submission" date="2017-07" db="EMBL/GenBank/DDBJ databases">
        <title>Leptospira spp. isolated from tropical soils.</title>
        <authorList>
            <person name="Thibeaux R."/>
            <person name="Iraola G."/>
            <person name="Ferres I."/>
            <person name="Bierque E."/>
            <person name="Girault D."/>
            <person name="Soupe-Gilbert M.-E."/>
            <person name="Picardeau M."/>
            <person name="Goarant C."/>
        </authorList>
    </citation>
    <scope>NUCLEOTIDE SEQUENCE [LARGE SCALE GENOMIC DNA]</scope>
    <source>
        <strain evidence="7 8">FH2-C-A2</strain>
    </source>
</reference>
<dbReference type="PANTHER" id="PTHR46577:SF2">
    <property type="entry name" value="TRANSCRIPTIONAL REGULATORY PROTEIN"/>
    <property type="match status" value="1"/>
</dbReference>
<dbReference type="PANTHER" id="PTHR46577">
    <property type="entry name" value="HTH-TYPE TRANSCRIPTIONAL REGULATORY PROTEIN GABR"/>
    <property type="match status" value="1"/>
</dbReference>
<dbReference type="SUPFAM" id="SSF46785">
    <property type="entry name" value="Winged helix' DNA-binding domain"/>
    <property type="match status" value="1"/>
</dbReference>
<dbReference type="Gene3D" id="3.90.1150.10">
    <property type="entry name" value="Aspartate Aminotransferase, domain 1"/>
    <property type="match status" value="1"/>
</dbReference>
<dbReference type="CDD" id="cd00609">
    <property type="entry name" value="AAT_like"/>
    <property type="match status" value="1"/>
</dbReference>
<evidence type="ECO:0000259" key="6">
    <source>
        <dbReference type="PROSITE" id="PS50949"/>
    </source>
</evidence>
<dbReference type="InterPro" id="IPR051446">
    <property type="entry name" value="HTH_trans_reg/aminotransferase"/>
</dbReference>
<dbReference type="Gene3D" id="3.40.640.10">
    <property type="entry name" value="Type I PLP-dependent aspartate aminotransferase-like (Major domain)"/>
    <property type="match status" value="1"/>
</dbReference>
<comment type="caution">
    <text evidence="7">The sequence shown here is derived from an EMBL/GenBank/DDBJ whole genome shotgun (WGS) entry which is preliminary data.</text>
</comment>
<keyword evidence="5" id="KW-0804">Transcription</keyword>
<evidence type="ECO:0000256" key="3">
    <source>
        <dbReference type="ARBA" id="ARBA00023015"/>
    </source>
</evidence>
<accession>A0A2M9ZDU6</accession>
<dbReference type="SUPFAM" id="SSF53383">
    <property type="entry name" value="PLP-dependent transferases"/>
    <property type="match status" value="1"/>
</dbReference>
<protein>
    <submittedName>
        <fullName evidence="7">GntR family transcriptional regulator</fullName>
    </submittedName>
</protein>
<dbReference type="Proteomes" id="UP000231912">
    <property type="component" value="Unassembled WGS sequence"/>
</dbReference>
<evidence type="ECO:0000256" key="5">
    <source>
        <dbReference type="ARBA" id="ARBA00023163"/>
    </source>
</evidence>
<keyword evidence="3" id="KW-0805">Transcription regulation</keyword>
<dbReference type="Gene3D" id="1.10.10.10">
    <property type="entry name" value="Winged helix-like DNA-binding domain superfamily/Winged helix DNA-binding domain"/>
    <property type="match status" value="1"/>
</dbReference>
<dbReference type="CDD" id="cd07377">
    <property type="entry name" value="WHTH_GntR"/>
    <property type="match status" value="1"/>
</dbReference>
<dbReference type="Pfam" id="PF00392">
    <property type="entry name" value="GntR"/>
    <property type="match status" value="1"/>
</dbReference>
<dbReference type="InterPro" id="IPR036388">
    <property type="entry name" value="WH-like_DNA-bd_sf"/>
</dbReference>